<feature type="region of interest" description="Disordered" evidence="1">
    <location>
        <begin position="250"/>
        <end position="272"/>
    </location>
</feature>
<evidence type="ECO:0000313" key="2">
    <source>
        <dbReference type="EMBL" id="KAF5311077.1"/>
    </source>
</evidence>
<dbReference type="Proteomes" id="UP000567179">
    <property type="component" value="Unassembled WGS sequence"/>
</dbReference>
<dbReference type="OrthoDB" id="2903551at2759"/>
<dbReference type="EMBL" id="JAACJJ010000057">
    <property type="protein sequence ID" value="KAF5311077.1"/>
    <property type="molecule type" value="Genomic_DNA"/>
</dbReference>
<feature type="region of interest" description="Disordered" evidence="1">
    <location>
        <begin position="197"/>
        <end position="236"/>
    </location>
</feature>
<evidence type="ECO:0000256" key="1">
    <source>
        <dbReference type="SAM" id="MobiDB-lite"/>
    </source>
</evidence>
<organism evidence="2 3">
    <name type="scientific">Psilocybe cf. subviscida</name>
    <dbReference type="NCBI Taxonomy" id="2480587"/>
    <lineage>
        <taxon>Eukaryota</taxon>
        <taxon>Fungi</taxon>
        <taxon>Dikarya</taxon>
        <taxon>Basidiomycota</taxon>
        <taxon>Agaricomycotina</taxon>
        <taxon>Agaricomycetes</taxon>
        <taxon>Agaricomycetidae</taxon>
        <taxon>Agaricales</taxon>
        <taxon>Agaricineae</taxon>
        <taxon>Strophariaceae</taxon>
        <taxon>Psilocybe</taxon>
    </lineage>
</organism>
<dbReference type="AlphaFoldDB" id="A0A8H5AVU1"/>
<evidence type="ECO:0000313" key="3">
    <source>
        <dbReference type="Proteomes" id="UP000567179"/>
    </source>
</evidence>
<accession>A0A8H5AVU1</accession>
<keyword evidence="3" id="KW-1185">Reference proteome</keyword>
<reference evidence="2 3" key="1">
    <citation type="journal article" date="2020" name="ISME J.">
        <title>Uncovering the hidden diversity of litter-decomposition mechanisms in mushroom-forming fungi.</title>
        <authorList>
            <person name="Floudas D."/>
            <person name="Bentzer J."/>
            <person name="Ahren D."/>
            <person name="Johansson T."/>
            <person name="Persson P."/>
            <person name="Tunlid A."/>
        </authorList>
    </citation>
    <scope>NUCLEOTIDE SEQUENCE [LARGE SCALE GENOMIC DNA]</scope>
    <source>
        <strain evidence="2 3">CBS 101986</strain>
    </source>
</reference>
<gene>
    <name evidence="2" type="ORF">D9619_007884</name>
</gene>
<protein>
    <submittedName>
        <fullName evidence="2">Uncharacterized protein</fullName>
    </submittedName>
</protein>
<feature type="compositionally biased region" description="Basic and acidic residues" evidence="1">
    <location>
        <begin position="226"/>
        <end position="236"/>
    </location>
</feature>
<feature type="compositionally biased region" description="Low complexity" evidence="1">
    <location>
        <begin position="197"/>
        <end position="211"/>
    </location>
</feature>
<name>A0A8H5AVU1_9AGAR</name>
<proteinExistence type="predicted"/>
<comment type="caution">
    <text evidence="2">The sequence shown here is derived from an EMBL/GenBank/DDBJ whole genome shotgun (WGS) entry which is preliminary data.</text>
</comment>
<sequence>MSPGAATPRTPVYRRVDDDRDMLESLKGLSIKGFYDDDESAHHVSTPTSTNASLSTPPALRSSRVFLASSPYALDDSLWVPSEQWTSSATNLPRSSAHAWYSEELQYPIQMPNAPMMKDLDSFTDGTGQGSFDFPLSTGGDDVLPLIFHPPTPYDDIDTPTTDQPHNSLALDLLPSPSDLNDVVLAWREGVSATTSPSLLPALAPSPEAAPLAPPPKKRRRSLTLDSDHPSLDRRVRAWSPDVELFDFSLPSTEAVASETCGTGRSEPPAPG</sequence>